<gene>
    <name evidence="1" type="ORF">GP2_011_00680</name>
</gene>
<dbReference type="Proteomes" id="UP000035021">
    <property type="component" value="Unassembled WGS sequence"/>
</dbReference>
<protein>
    <submittedName>
        <fullName evidence="1">Uncharacterized protein</fullName>
    </submittedName>
</protein>
<dbReference type="EMBL" id="BAOQ01000011">
    <property type="protein sequence ID" value="GAC83341.1"/>
    <property type="molecule type" value="Genomic_DNA"/>
</dbReference>
<accession>A0ABQ0IIB3</accession>
<comment type="caution">
    <text evidence="1">The sequence shown here is derived from an EMBL/GenBank/DDBJ whole genome shotgun (WGS) entry which is preliminary data.</text>
</comment>
<sequence>MVPTDTVDGTARVDLVRSAGGRERSTARRLILQRGADRNWRVRAIEPVSDGIDPVSDQAGD</sequence>
<evidence type="ECO:0000313" key="1">
    <source>
        <dbReference type="EMBL" id="GAC83341.1"/>
    </source>
</evidence>
<name>A0ABQ0IIB3_9ACTN</name>
<reference evidence="1 2" key="1">
    <citation type="submission" date="2013-02" db="EMBL/GenBank/DDBJ databases">
        <title>Whole genome shotgun sequence of Gordonia paraffinivorans NBRC 108238.</title>
        <authorList>
            <person name="Isaki-Nakamura S."/>
            <person name="Hosoyama A."/>
            <person name="Tsuchikane K."/>
            <person name="Ando Y."/>
            <person name="Baba S."/>
            <person name="Ohji S."/>
            <person name="Hamada M."/>
            <person name="Tamura T."/>
            <person name="Yamazoe A."/>
            <person name="Yamazaki S."/>
            <person name="Fujita N."/>
        </authorList>
    </citation>
    <scope>NUCLEOTIDE SEQUENCE [LARGE SCALE GENOMIC DNA]</scope>
    <source>
        <strain evidence="1 2">NBRC 108238</strain>
    </source>
</reference>
<keyword evidence="2" id="KW-1185">Reference proteome</keyword>
<evidence type="ECO:0000313" key="2">
    <source>
        <dbReference type="Proteomes" id="UP000035021"/>
    </source>
</evidence>
<proteinExistence type="predicted"/>
<organism evidence="1 2">
    <name type="scientific">Gordonia paraffinivorans NBRC 108238</name>
    <dbReference type="NCBI Taxonomy" id="1223543"/>
    <lineage>
        <taxon>Bacteria</taxon>
        <taxon>Bacillati</taxon>
        <taxon>Actinomycetota</taxon>
        <taxon>Actinomycetes</taxon>
        <taxon>Mycobacteriales</taxon>
        <taxon>Gordoniaceae</taxon>
        <taxon>Gordonia</taxon>
    </lineage>
</organism>